<comment type="catalytic activity">
    <reaction evidence="6">
        <text>a 6-O-methyl-2'-deoxyguanosine in DNA + L-cysteinyl-[protein] = S-methyl-L-cysteinyl-[protein] + a 2'-deoxyguanosine in DNA</text>
        <dbReference type="Rhea" id="RHEA:24000"/>
        <dbReference type="Rhea" id="RHEA-COMP:10131"/>
        <dbReference type="Rhea" id="RHEA-COMP:10132"/>
        <dbReference type="Rhea" id="RHEA-COMP:11367"/>
        <dbReference type="Rhea" id="RHEA-COMP:11368"/>
        <dbReference type="ChEBI" id="CHEBI:29950"/>
        <dbReference type="ChEBI" id="CHEBI:82612"/>
        <dbReference type="ChEBI" id="CHEBI:85445"/>
        <dbReference type="ChEBI" id="CHEBI:85448"/>
        <dbReference type="EC" id="2.1.1.63"/>
    </reaction>
</comment>
<name>A0A1M6EYU6_9FIRM</name>
<keyword evidence="9" id="KW-1185">Reference proteome</keyword>
<dbReference type="GO" id="GO:0003908">
    <property type="term" value="F:methylated-DNA-[protein]-cysteine S-methyltransferase activity"/>
    <property type="evidence" value="ECO:0007669"/>
    <property type="project" value="UniProtKB-EC"/>
</dbReference>
<keyword evidence="2 8" id="KW-0489">Methyltransferase</keyword>
<reference evidence="8 9" key="1">
    <citation type="submission" date="2016-11" db="EMBL/GenBank/DDBJ databases">
        <authorList>
            <person name="Varghese N."/>
            <person name="Submissions S."/>
        </authorList>
    </citation>
    <scope>NUCLEOTIDE SEQUENCE [LARGE SCALE GENOMIC DNA]</scope>
    <source>
        <strain evidence="8 9">DSM 19027</strain>
    </source>
</reference>
<evidence type="ECO:0000256" key="4">
    <source>
        <dbReference type="ARBA" id="ARBA00022763"/>
    </source>
</evidence>
<evidence type="ECO:0000259" key="7">
    <source>
        <dbReference type="Pfam" id="PF01035"/>
    </source>
</evidence>
<dbReference type="AlphaFoldDB" id="A0A1M6EYU6"/>
<dbReference type="CDD" id="cd06445">
    <property type="entry name" value="ATase"/>
    <property type="match status" value="1"/>
</dbReference>
<evidence type="ECO:0000256" key="2">
    <source>
        <dbReference type="ARBA" id="ARBA00022603"/>
    </source>
</evidence>
<evidence type="ECO:0000256" key="3">
    <source>
        <dbReference type="ARBA" id="ARBA00022679"/>
    </source>
</evidence>
<organism evidence="8 9">
    <name type="scientific">Thermoclostridium caenicola</name>
    <dbReference type="NCBI Taxonomy" id="659425"/>
    <lineage>
        <taxon>Bacteria</taxon>
        <taxon>Bacillati</taxon>
        <taxon>Bacillota</taxon>
        <taxon>Clostridia</taxon>
        <taxon>Eubacteriales</taxon>
        <taxon>Oscillospiraceae</taxon>
        <taxon>Thermoclostridium</taxon>
    </lineage>
</organism>
<evidence type="ECO:0000313" key="8">
    <source>
        <dbReference type="EMBL" id="SHI90586.1"/>
    </source>
</evidence>
<accession>A0A1M6EYU6</accession>
<sequence length="110" mass="12291">MNAFMKKVYEIVSRIPKGKVATYGQIAALCGNPRAARVVGWAMRHAPEHLALPCHRVVNQSGRLAPDDVFGGQHIQREMLLQEGIPFRENGCIDIKKCLWIPGQSDRMVP</sequence>
<dbReference type="InterPro" id="IPR001497">
    <property type="entry name" value="MethylDNA_cys_MeTrfase_AS"/>
</dbReference>
<dbReference type="InterPro" id="IPR052520">
    <property type="entry name" value="ATL_DNA_repair"/>
</dbReference>
<dbReference type="InterPro" id="IPR036388">
    <property type="entry name" value="WH-like_DNA-bd_sf"/>
</dbReference>
<dbReference type="NCBIfam" id="TIGR00589">
    <property type="entry name" value="ogt"/>
    <property type="match status" value="1"/>
</dbReference>
<comment type="catalytic activity">
    <reaction evidence="1">
        <text>a 4-O-methyl-thymidine in DNA + L-cysteinyl-[protein] = a thymidine in DNA + S-methyl-L-cysteinyl-[protein]</text>
        <dbReference type="Rhea" id="RHEA:53428"/>
        <dbReference type="Rhea" id="RHEA-COMP:10131"/>
        <dbReference type="Rhea" id="RHEA-COMP:10132"/>
        <dbReference type="Rhea" id="RHEA-COMP:13555"/>
        <dbReference type="Rhea" id="RHEA-COMP:13556"/>
        <dbReference type="ChEBI" id="CHEBI:29950"/>
        <dbReference type="ChEBI" id="CHEBI:82612"/>
        <dbReference type="ChEBI" id="CHEBI:137386"/>
        <dbReference type="ChEBI" id="CHEBI:137387"/>
        <dbReference type="EC" id="2.1.1.63"/>
    </reaction>
</comment>
<keyword evidence="3 8" id="KW-0808">Transferase</keyword>
<feature type="domain" description="Methylated-DNA-[protein]-cysteine S-methyltransferase DNA binding" evidence="7">
    <location>
        <begin position="4"/>
        <end position="85"/>
    </location>
</feature>
<dbReference type="EMBL" id="FQZP01000014">
    <property type="protein sequence ID" value="SHI90586.1"/>
    <property type="molecule type" value="Genomic_DNA"/>
</dbReference>
<keyword evidence="5" id="KW-0234">DNA repair</keyword>
<dbReference type="PANTHER" id="PTHR42942:SF1">
    <property type="entry name" value="ALKYLTRANSFERASE-LIKE PROTEIN 1"/>
    <property type="match status" value="1"/>
</dbReference>
<dbReference type="GO" id="GO:0032259">
    <property type="term" value="P:methylation"/>
    <property type="evidence" value="ECO:0007669"/>
    <property type="project" value="UniProtKB-KW"/>
</dbReference>
<protein>
    <submittedName>
        <fullName evidence="8">Methylated-DNA-protein-cysteine methyltransferase related protein</fullName>
    </submittedName>
</protein>
<dbReference type="PROSITE" id="PS00374">
    <property type="entry name" value="MGMT"/>
    <property type="match status" value="1"/>
</dbReference>
<keyword evidence="4" id="KW-0227">DNA damage</keyword>
<dbReference type="GO" id="GO:0006281">
    <property type="term" value="P:DNA repair"/>
    <property type="evidence" value="ECO:0007669"/>
    <property type="project" value="UniProtKB-KW"/>
</dbReference>
<dbReference type="Proteomes" id="UP000324781">
    <property type="component" value="Unassembled WGS sequence"/>
</dbReference>
<dbReference type="InterPro" id="IPR036217">
    <property type="entry name" value="MethylDNA_cys_MeTrfase_DNAb"/>
</dbReference>
<gene>
    <name evidence="8" type="ORF">SAMN05444373_101444</name>
</gene>
<proteinExistence type="predicted"/>
<evidence type="ECO:0000256" key="6">
    <source>
        <dbReference type="ARBA" id="ARBA00049348"/>
    </source>
</evidence>
<evidence type="ECO:0000256" key="1">
    <source>
        <dbReference type="ARBA" id="ARBA00001286"/>
    </source>
</evidence>
<dbReference type="SUPFAM" id="SSF46767">
    <property type="entry name" value="Methylated DNA-protein cysteine methyltransferase, C-terminal domain"/>
    <property type="match status" value="1"/>
</dbReference>
<dbReference type="InterPro" id="IPR014048">
    <property type="entry name" value="MethylDNA_cys_MeTrfase_DNA-bd"/>
</dbReference>
<dbReference type="Gene3D" id="1.10.10.10">
    <property type="entry name" value="Winged helix-like DNA-binding domain superfamily/Winged helix DNA-binding domain"/>
    <property type="match status" value="1"/>
</dbReference>
<evidence type="ECO:0000256" key="5">
    <source>
        <dbReference type="ARBA" id="ARBA00023204"/>
    </source>
</evidence>
<dbReference type="PANTHER" id="PTHR42942">
    <property type="entry name" value="6-O-METHYLGUANINE DNA METHYLTRANSFERASE"/>
    <property type="match status" value="1"/>
</dbReference>
<dbReference type="Pfam" id="PF01035">
    <property type="entry name" value="DNA_binding_1"/>
    <property type="match status" value="1"/>
</dbReference>
<evidence type="ECO:0000313" key="9">
    <source>
        <dbReference type="Proteomes" id="UP000324781"/>
    </source>
</evidence>